<gene>
    <name evidence="8" type="ORF">SAMN05216366_12834</name>
</gene>
<keyword evidence="4" id="KW-0479">Metal-binding</keyword>
<dbReference type="GO" id="GO:0003824">
    <property type="term" value="F:catalytic activity"/>
    <property type="evidence" value="ECO:0007669"/>
    <property type="project" value="InterPro"/>
</dbReference>
<dbReference type="EMBL" id="FNJQ01000028">
    <property type="protein sequence ID" value="SDP60856.1"/>
    <property type="molecule type" value="Genomic_DNA"/>
</dbReference>
<dbReference type="Pfam" id="PF04055">
    <property type="entry name" value="Radical_SAM"/>
    <property type="match status" value="1"/>
</dbReference>
<dbReference type="Pfam" id="PF06968">
    <property type="entry name" value="BATS"/>
    <property type="match status" value="1"/>
</dbReference>
<evidence type="ECO:0000256" key="2">
    <source>
        <dbReference type="ARBA" id="ARBA00022485"/>
    </source>
</evidence>
<evidence type="ECO:0000256" key="5">
    <source>
        <dbReference type="ARBA" id="ARBA00023004"/>
    </source>
</evidence>
<dbReference type="SFLD" id="SFLDF00319">
    <property type="entry name" value="Fe_hydrogenase_maturase_(HydG"/>
    <property type="match status" value="1"/>
</dbReference>
<dbReference type="NCBIfam" id="TIGR03955">
    <property type="entry name" value="rSAM_HydG"/>
    <property type="match status" value="1"/>
</dbReference>
<keyword evidence="6" id="KW-0411">Iron-sulfur</keyword>
<dbReference type="AlphaFoldDB" id="A0A1H0U4V2"/>
<reference evidence="8 9" key="1">
    <citation type="submission" date="2016-10" db="EMBL/GenBank/DDBJ databases">
        <authorList>
            <person name="de Groot N.N."/>
        </authorList>
    </citation>
    <scope>NUCLEOTIDE SEQUENCE [LARGE SCALE GENOMIC DNA]</scope>
    <source>
        <strain evidence="8 9">S137</strain>
    </source>
</reference>
<evidence type="ECO:0000256" key="4">
    <source>
        <dbReference type="ARBA" id="ARBA00022723"/>
    </source>
</evidence>
<feature type="domain" description="Biotin and thiamin synthesis-associated" evidence="7">
    <location>
        <begin position="317"/>
        <end position="424"/>
    </location>
</feature>
<dbReference type="SFLD" id="SFLDS00029">
    <property type="entry name" value="Radical_SAM"/>
    <property type="match status" value="1"/>
</dbReference>
<keyword evidence="2" id="KW-0004">4Fe-4S</keyword>
<evidence type="ECO:0000256" key="3">
    <source>
        <dbReference type="ARBA" id="ARBA00022691"/>
    </source>
</evidence>
<dbReference type="InterPro" id="IPR007197">
    <property type="entry name" value="rSAM"/>
</dbReference>
<proteinExistence type="predicted"/>
<dbReference type="SFLD" id="SFLDG01081">
    <property type="entry name" value="cleavage_of_the_Ca-Cb_bond_in"/>
    <property type="match status" value="1"/>
</dbReference>
<dbReference type="InterPro" id="IPR024007">
    <property type="entry name" value="FeFe-hyd_mat_HydG"/>
</dbReference>
<dbReference type="PANTHER" id="PTHR43583">
    <property type="entry name" value="2-IMINOACETATE SYNTHASE"/>
    <property type="match status" value="1"/>
</dbReference>
<sequence>MGNAPCAENKIPFVLCNIKAPRSSIPAMPGVLFHIGVKESDNMYNPKSSKAEEFINHEEILTSLAYADQHKNDTELIDAILAKARECKGLDHREASVLLACDIPAKNEEIYHLAEEIKKEFYGNRIVLFAPLYLSNYCINGCIYCPYHGINKNIPRVKLSQEQIREEVIALQEMGHKRLAIEAGEDPVNNPIEYILDCIHTIYSVKHKNGAIRRVNVNIAATTVENYRRLHEAGIGTYILFQETYHKDSYEVLHPTGPKHDYAYHTEAMDRAMEGGIDDVGLGVLFGLDKYRYEYAGLLMHAEHLEAKFGVGPHTISVPRICPAEDIDVSTFSNAIDDDTFAKIVACIRIAVPYTGMIVSTRESQKSRERVLHLGISQISGGSRTSVGGYTQETRPEDTVQFDVSDTRSLDEVMKWLIDMDYVPSFCTACYREGRTGDRFMALCKAKQIQNCCLPNALMTLKEYLEDYASPETKAAGEKLIAKNIPEVSNPVAQKTLQTRLQKIEQGERDFRF</sequence>
<dbReference type="GO" id="GO:0046872">
    <property type="term" value="F:metal ion binding"/>
    <property type="evidence" value="ECO:0007669"/>
    <property type="project" value="UniProtKB-KW"/>
</dbReference>
<dbReference type="Gene3D" id="3.20.20.70">
    <property type="entry name" value="Aldolase class I"/>
    <property type="match status" value="1"/>
</dbReference>
<accession>A0A1H0U4V2</accession>
<dbReference type="InterPro" id="IPR034428">
    <property type="entry name" value="ThiH/NoCL/HydG-like"/>
</dbReference>
<dbReference type="InterPro" id="IPR010722">
    <property type="entry name" value="BATS_dom"/>
</dbReference>
<dbReference type="GO" id="GO:0042364">
    <property type="term" value="P:water-soluble vitamin biosynthetic process"/>
    <property type="evidence" value="ECO:0007669"/>
    <property type="project" value="UniProtKB-ARBA"/>
</dbReference>
<dbReference type="Proteomes" id="UP000182412">
    <property type="component" value="Unassembled WGS sequence"/>
</dbReference>
<evidence type="ECO:0000256" key="1">
    <source>
        <dbReference type="ARBA" id="ARBA00001966"/>
    </source>
</evidence>
<evidence type="ECO:0000313" key="9">
    <source>
        <dbReference type="Proteomes" id="UP000182412"/>
    </source>
</evidence>
<dbReference type="GO" id="GO:0051539">
    <property type="term" value="F:4 iron, 4 sulfur cluster binding"/>
    <property type="evidence" value="ECO:0007669"/>
    <property type="project" value="UniProtKB-KW"/>
</dbReference>
<evidence type="ECO:0000313" key="8">
    <source>
        <dbReference type="EMBL" id="SDP60856.1"/>
    </source>
</evidence>
<organism evidence="8 9">
    <name type="scientific">Selenomonas ruminantium</name>
    <dbReference type="NCBI Taxonomy" id="971"/>
    <lineage>
        <taxon>Bacteria</taxon>
        <taxon>Bacillati</taxon>
        <taxon>Bacillota</taxon>
        <taxon>Negativicutes</taxon>
        <taxon>Selenomonadales</taxon>
        <taxon>Selenomonadaceae</taxon>
        <taxon>Selenomonas</taxon>
    </lineage>
</organism>
<protein>
    <submittedName>
        <fullName evidence="8">Iron-only hydrogenase maturation protein HydG</fullName>
    </submittedName>
</protein>
<keyword evidence="3" id="KW-0949">S-adenosyl-L-methionine</keyword>
<dbReference type="SMART" id="SM00876">
    <property type="entry name" value="BATS"/>
    <property type="match status" value="1"/>
</dbReference>
<dbReference type="SFLD" id="SFLDG01060">
    <property type="entry name" value="BATS_domain_containing"/>
    <property type="match status" value="1"/>
</dbReference>
<dbReference type="SUPFAM" id="SSF102114">
    <property type="entry name" value="Radical SAM enzymes"/>
    <property type="match status" value="1"/>
</dbReference>
<dbReference type="CDD" id="cd01335">
    <property type="entry name" value="Radical_SAM"/>
    <property type="match status" value="1"/>
</dbReference>
<dbReference type="InterPro" id="IPR058240">
    <property type="entry name" value="rSAM_sf"/>
</dbReference>
<dbReference type="InterPro" id="IPR013785">
    <property type="entry name" value="Aldolase_TIM"/>
</dbReference>
<evidence type="ECO:0000259" key="7">
    <source>
        <dbReference type="SMART" id="SM00876"/>
    </source>
</evidence>
<comment type="cofactor">
    <cofactor evidence="1">
        <name>[4Fe-4S] cluster</name>
        <dbReference type="ChEBI" id="CHEBI:49883"/>
    </cofactor>
</comment>
<dbReference type="GO" id="GO:0044272">
    <property type="term" value="P:sulfur compound biosynthetic process"/>
    <property type="evidence" value="ECO:0007669"/>
    <property type="project" value="UniProtKB-ARBA"/>
</dbReference>
<keyword evidence="5" id="KW-0408">Iron</keyword>
<evidence type="ECO:0000256" key="6">
    <source>
        <dbReference type="ARBA" id="ARBA00023014"/>
    </source>
</evidence>
<dbReference type="PANTHER" id="PTHR43583:SF2">
    <property type="entry name" value="THIAZOLE BIOSYNTHESIS PROTEIN"/>
    <property type="match status" value="1"/>
</dbReference>
<name>A0A1H0U4V2_SELRU</name>